<gene>
    <name evidence="3" type="ORF">IOQ59_16520</name>
</gene>
<evidence type="ECO:0000256" key="1">
    <source>
        <dbReference type="SAM" id="MobiDB-lite"/>
    </source>
</evidence>
<organism evidence="3 4">
    <name type="scientific">Pontibacterium sinense</name>
    <dbReference type="NCBI Taxonomy" id="2781979"/>
    <lineage>
        <taxon>Bacteria</taxon>
        <taxon>Pseudomonadati</taxon>
        <taxon>Pseudomonadota</taxon>
        <taxon>Gammaproteobacteria</taxon>
        <taxon>Oceanospirillales</taxon>
        <taxon>Oceanospirillaceae</taxon>
        <taxon>Pontibacterium</taxon>
    </lineage>
</organism>
<evidence type="ECO:0008006" key="5">
    <source>
        <dbReference type="Google" id="ProtNLM"/>
    </source>
</evidence>
<proteinExistence type="predicted"/>
<dbReference type="AlphaFoldDB" id="A0A8J7KB78"/>
<dbReference type="RefSeq" id="WP_193954561.1">
    <property type="nucleotide sequence ID" value="NZ_JADEYS010000019.1"/>
</dbReference>
<keyword evidence="2" id="KW-0732">Signal</keyword>
<accession>A0A8J7KB78</accession>
<reference evidence="3" key="1">
    <citation type="submission" date="2020-10" db="EMBL/GenBank/DDBJ databases">
        <title>Bacterium isolated from coastal waters sediment.</title>
        <authorList>
            <person name="Chen R.-J."/>
            <person name="Lu D.-C."/>
            <person name="Zhu K.-L."/>
            <person name="Du Z.-J."/>
        </authorList>
    </citation>
    <scope>NUCLEOTIDE SEQUENCE</scope>
    <source>
        <strain evidence="3">N1Y112</strain>
    </source>
</reference>
<feature type="chain" id="PRO_5035316964" description="Type IV pilus biogenesis protein PilP" evidence="2">
    <location>
        <begin position="20"/>
        <end position="191"/>
    </location>
</feature>
<protein>
    <recommendedName>
        <fullName evidence="5">Type IV pilus biogenesis protein PilP</fullName>
    </recommendedName>
</protein>
<feature type="signal peptide" evidence="2">
    <location>
        <begin position="1"/>
        <end position="19"/>
    </location>
</feature>
<name>A0A8J7KB78_9GAMM</name>
<evidence type="ECO:0000313" key="3">
    <source>
        <dbReference type="EMBL" id="MBE9398866.1"/>
    </source>
</evidence>
<feature type="compositionally biased region" description="Basic and acidic residues" evidence="1">
    <location>
        <begin position="60"/>
        <end position="69"/>
    </location>
</feature>
<keyword evidence="4" id="KW-1185">Reference proteome</keyword>
<comment type="caution">
    <text evidence="3">The sequence shown here is derived from an EMBL/GenBank/DDBJ whole genome shotgun (WGS) entry which is preliminary data.</text>
</comment>
<dbReference type="EMBL" id="JADEYS010000019">
    <property type="protein sequence ID" value="MBE9398866.1"/>
    <property type="molecule type" value="Genomic_DNA"/>
</dbReference>
<feature type="compositionally biased region" description="Polar residues" evidence="1">
    <location>
        <begin position="105"/>
        <end position="118"/>
    </location>
</feature>
<feature type="region of interest" description="Disordered" evidence="1">
    <location>
        <begin position="60"/>
        <end position="121"/>
    </location>
</feature>
<evidence type="ECO:0000256" key="2">
    <source>
        <dbReference type="SAM" id="SignalP"/>
    </source>
</evidence>
<sequence length="191" mass="21246">MAVRFLLALVVWIPLIAQAETANESPSPLRVEALDSSDLAGNLKKLEQYYARVNQQMDKRLSRNARDPFADTEQTRQPSAPSRQKKDLFVPKRLGGNTTEDTKSSGKFSLSQAQQEESQGIPRMQFRGFIRMDGEKAGLLNINGLGTFVVKEGDKVGLQQMTSDTVVRIVEINPLNLIIEFGNLGEKVVIQ</sequence>
<evidence type="ECO:0000313" key="4">
    <source>
        <dbReference type="Proteomes" id="UP000640333"/>
    </source>
</evidence>
<dbReference type="Proteomes" id="UP000640333">
    <property type="component" value="Unassembled WGS sequence"/>
</dbReference>